<reference evidence="2" key="1">
    <citation type="submission" date="2020-07" db="EMBL/GenBank/DDBJ databases">
        <title>Huge and variable diversity of episymbiotic CPR bacteria and DPANN archaea in groundwater ecosystems.</title>
        <authorList>
            <person name="He C.Y."/>
            <person name="Keren R."/>
            <person name="Whittaker M."/>
            <person name="Farag I.F."/>
            <person name="Doudna J."/>
            <person name="Cate J.H.D."/>
            <person name="Banfield J.F."/>
        </authorList>
    </citation>
    <scope>NUCLEOTIDE SEQUENCE</scope>
    <source>
        <strain evidence="2">NC_groundwater_1813_Pr3_B-0.1um_71_17</strain>
    </source>
</reference>
<evidence type="ECO:0000256" key="1">
    <source>
        <dbReference type="SAM" id="MobiDB-lite"/>
    </source>
</evidence>
<sequence>MKRLLARFALLAVVLFAVLAAGCGKKMYSGLLPANQPPVIELTQAPASATLPYFYAYEMRWAGFDMDGTIAYYEYVLDPPTASNSDTTWVRTTKNRETFQFRSDVVDTVGAVTAHGYHTFVVRAVDDQGAPSAVLTRSFNSFTLAPIVTILTPVPNHLNTPQFGPAFRITWKGTDPDGRTTTKPVKYKYKVFAEGNLEFDFLTLLLNPDSLRSFYAPNFPGWDSTSAETTWADLKQLQPNKRYAFVLIGIDEVGAYSPVLSFDSSMLYFGVTVVGTLGPTMSIWNDTFYYKYSGGLFSLDENTFLKVDVAADTPLRFNWDATTSYGAFVTGYRWRVDGDIGDETPRTNETSDIGHWSQWSPSAKSCDIPAIVPPAGRFTETHFLYVQSRDNEDMLSMSVVKFTAIRPTFRKSLLVVDDTRLTPDKLRTTAPFITDIPRGQWPTASELDTFFFARGGRPWKDYPTGTVSPIGVFAGYAYDTIATRFQRGGVVTLSQLGDYRHIVWYTDSKSATYLNPPDFAQNPMPALHAMSYPGIANPLAVWVRQGGKLWLSGGGAASSLQREWEKIGSNGAVYSAADGELAPGRLMFDGPHWRSEITSGSSSQARRVEGSPRAWPGAPSIARLPDQLYEKSPATDPMATLAPTRTSLADYYQSTYLAEAITKPNTVTEDDDPDVNDVHEVPVLDTLYVTLGGNLGVGKPVMTYYHGRENTPVVFSGFPIWYWRREQVISLVDWVLQDVWGLPRTEVPR</sequence>
<dbReference type="PROSITE" id="PS51257">
    <property type="entry name" value="PROKAR_LIPOPROTEIN"/>
    <property type="match status" value="1"/>
</dbReference>
<proteinExistence type="predicted"/>
<dbReference type="Proteomes" id="UP000696931">
    <property type="component" value="Unassembled WGS sequence"/>
</dbReference>
<feature type="region of interest" description="Disordered" evidence="1">
    <location>
        <begin position="597"/>
        <end position="619"/>
    </location>
</feature>
<comment type="caution">
    <text evidence="2">The sequence shown here is derived from an EMBL/GenBank/DDBJ whole genome shotgun (WGS) entry which is preliminary data.</text>
</comment>
<gene>
    <name evidence="2" type="ORF">HZA61_03935</name>
</gene>
<evidence type="ECO:0008006" key="4">
    <source>
        <dbReference type="Google" id="ProtNLM"/>
    </source>
</evidence>
<accession>A0A933SA98</accession>
<organism evidence="2 3">
    <name type="scientific">Eiseniibacteriota bacterium</name>
    <dbReference type="NCBI Taxonomy" id="2212470"/>
    <lineage>
        <taxon>Bacteria</taxon>
        <taxon>Candidatus Eiseniibacteriota</taxon>
    </lineage>
</organism>
<evidence type="ECO:0000313" key="2">
    <source>
        <dbReference type="EMBL" id="MBI5168619.1"/>
    </source>
</evidence>
<dbReference type="AlphaFoldDB" id="A0A933SA98"/>
<name>A0A933SA98_UNCEI</name>
<protein>
    <recommendedName>
        <fullName evidence="4">Lipoprotein</fullName>
    </recommendedName>
</protein>
<evidence type="ECO:0000313" key="3">
    <source>
        <dbReference type="Proteomes" id="UP000696931"/>
    </source>
</evidence>
<dbReference type="EMBL" id="JACRIW010000031">
    <property type="protein sequence ID" value="MBI5168619.1"/>
    <property type="molecule type" value="Genomic_DNA"/>
</dbReference>